<dbReference type="EMBL" id="LT607753">
    <property type="protein sequence ID" value="SCG38346.1"/>
    <property type="molecule type" value="Genomic_DNA"/>
</dbReference>
<gene>
    <name evidence="1" type="ORF">GA0070614_0506</name>
</gene>
<keyword evidence="2" id="KW-1185">Reference proteome</keyword>
<organism evidence="1 2">
    <name type="scientific">Micromonospora coxensis</name>
    <dbReference type="NCBI Taxonomy" id="356852"/>
    <lineage>
        <taxon>Bacteria</taxon>
        <taxon>Bacillati</taxon>
        <taxon>Actinomycetota</taxon>
        <taxon>Actinomycetes</taxon>
        <taxon>Micromonosporales</taxon>
        <taxon>Micromonosporaceae</taxon>
        <taxon>Micromonospora</taxon>
    </lineage>
</organism>
<name>A0A1C5GX18_9ACTN</name>
<proteinExistence type="predicted"/>
<evidence type="ECO:0000313" key="1">
    <source>
        <dbReference type="EMBL" id="SCG38346.1"/>
    </source>
</evidence>
<dbReference type="AlphaFoldDB" id="A0A1C5GX18"/>
<sequence length="48" mass="5293">MGWDECLTELLVQLGDRGLVAMVKMDGERQRGRWTVLVSGSPLGGEFV</sequence>
<protein>
    <submittedName>
        <fullName evidence="1">Uncharacterized protein</fullName>
    </submittedName>
</protein>
<evidence type="ECO:0000313" key="2">
    <source>
        <dbReference type="Proteomes" id="UP000198215"/>
    </source>
</evidence>
<dbReference type="Proteomes" id="UP000198215">
    <property type="component" value="Chromosome I"/>
</dbReference>
<reference evidence="2" key="1">
    <citation type="submission" date="2016-06" db="EMBL/GenBank/DDBJ databases">
        <authorList>
            <person name="Varghese N."/>
            <person name="Submissions Spin"/>
        </authorList>
    </citation>
    <scope>NUCLEOTIDE SEQUENCE [LARGE SCALE GENOMIC DNA]</scope>
    <source>
        <strain evidence="2">DSM 45161</strain>
    </source>
</reference>
<accession>A0A1C5GX18</accession>